<accession>U1QNG9</accession>
<name>U1QNG9_9ACTO</name>
<dbReference type="Proteomes" id="UP000016536">
    <property type="component" value="Unassembled WGS sequence"/>
</dbReference>
<proteinExistence type="predicted"/>
<evidence type="ECO:0000313" key="2">
    <source>
        <dbReference type="Proteomes" id="UP000016536"/>
    </source>
</evidence>
<comment type="caution">
    <text evidence="1">The sequence shown here is derived from an EMBL/GenBank/DDBJ whole genome shotgun (WGS) entry which is preliminary data.</text>
</comment>
<gene>
    <name evidence="1" type="ORF">HMPREF1979_01886</name>
</gene>
<keyword evidence="2" id="KW-1185">Reference proteome</keyword>
<dbReference type="HOGENOM" id="CLU_2748658_0_0_11"/>
<reference evidence="1 2" key="1">
    <citation type="submission" date="2013-08" db="EMBL/GenBank/DDBJ databases">
        <authorList>
            <person name="Weinstock G."/>
            <person name="Sodergren E."/>
            <person name="Wylie T."/>
            <person name="Fulton L."/>
            <person name="Fulton R."/>
            <person name="Fronick C."/>
            <person name="O'Laughlin M."/>
            <person name="Godfrey J."/>
            <person name="Miner T."/>
            <person name="Herter B."/>
            <person name="Appelbaum E."/>
            <person name="Cordes M."/>
            <person name="Lek S."/>
            <person name="Wollam A."/>
            <person name="Pepin K.H."/>
            <person name="Palsikar V.B."/>
            <person name="Mitreva M."/>
            <person name="Wilson R.K."/>
        </authorList>
    </citation>
    <scope>NUCLEOTIDE SEQUENCE [LARGE SCALE GENOMIC DNA]</scope>
    <source>
        <strain evidence="1 2">F0542</strain>
    </source>
</reference>
<organism evidence="1 2">
    <name type="scientific">Actinomyces johnsonii F0542</name>
    <dbReference type="NCBI Taxonomy" id="1321818"/>
    <lineage>
        <taxon>Bacteria</taxon>
        <taxon>Bacillati</taxon>
        <taxon>Actinomycetota</taxon>
        <taxon>Actinomycetes</taxon>
        <taxon>Actinomycetales</taxon>
        <taxon>Actinomycetaceae</taxon>
        <taxon>Actinomyces</taxon>
    </lineage>
</organism>
<protein>
    <submittedName>
        <fullName evidence="1">Uncharacterized protein</fullName>
    </submittedName>
</protein>
<sequence>MHKRYLSNILCGDVSGNGHVVGRLLATAARGHSMWAEVFDAVGDVFSPTGAVRAYGNRFSEPLRAECPRR</sequence>
<evidence type="ECO:0000313" key="1">
    <source>
        <dbReference type="EMBL" id="ERH23269.1"/>
    </source>
</evidence>
<dbReference type="AlphaFoldDB" id="U1QNG9"/>
<dbReference type="EMBL" id="AWSE01000103">
    <property type="protein sequence ID" value="ERH23269.1"/>
    <property type="molecule type" value="Genomic_DNA"/>
</dbReference>